<dbReference type="RefSeq" id="WP_105859999.1">
    <property type="nucleotide sequence ID" value="NZ_PUEJ01000001.1"/>
</dbReference>
<dbReference type="Pfam" id="PF00440">
    <property type="entry name" value="TetR_N"/>
    <property type="match status" value="1"/>
</dbReference>
<reference evidence="4 5" key="1">
    <citation type="submission" date="2018-02" db="EMBL/GenBank/DDBJ databases">
        <title>Whole genome sequencing of endophytic bacterium.</title>
        <authorList>
            <person name="Eedara R."/>
            <person name="Podile A.R."/>
        </authorList>
    </citation>
    <scope>NUCLEOTIDE SEQUENCE [LARGE SCALE GENOMIC DNA]</scope>
    <source>
        <strain evidence="4 5">RP1T</strain>
    </source>
</reference>
<organism evidence="4 5">
    <name type="scientific">Labrys okinawensis</name>
    <dbReference type="NCBI Taxonomy" id="346911"/>
    <lineage>
        <taxon>Bacteria</taxon>
        <taxon>Pseudomonadati</taxon>
        <taxon>Pseudomonadota</taxon>
        <taxon>Alphaproteobacteria</taxon>
        <taxon>Hyphomicrobiales</taxon>
        <taxon>Xanthobacteraceae</taxon>
        <taxon>Labrys</taxon>
    </lineage>
</organism>
<sequence>MVLNDKTPKRLRGRPQIRPDAETRQLIVAAARHEFHGRGYAGASMGRVAERAGVSTKTMYRLIPTKADLFRSVVADRISRFYLELDEKRLEELPIEEALERILIGYGTLSFDEEAVSSLHLVIAECDRFPEIGTAFYELALRPTSQTMAAWLERRQKLGEIEAGDAMVAVGVLRGMMTMEPQRAIMLGLRPPPDLEEITIRARYCARLFLSGCRTKQG</sequence>
<dbReference type="InterPro" id="IPR009057">
    <property type="entry name" value="Homeodomain-like_sf"/>
</dbReference>
<dbReference type="EMBL" id="PUEJ01000001">
    <property type="protein sequence ID" value="PRH89032.1"/>
    <property type="molecule type" value="Genomic_DNA"/>
</dbReference>
<dbReference type="OrthoDB" id="7584337at2"/>
<gene>
    <name evidence="4" type="ORF">C5L14_00080</name>
</gene>
<dbReference type="GO" id="GO:0003700">
    <property type="term" value="F:DNA-binding transcription factor activity"/>
    <property type="evidence" value="ECO:0007669"/>
    <property type="project" value="TreeGrafter"/>
</dbReference>
<dbReference type="Gene3D" id="1.10.357.10">
    <property type="entry name" value="Tetracycline Repressor, domain 2"/>
    <property type="match status" value="1"/>
</dbReference>
<keyword evidence="1 2" id="KW-0238">DNA-binding</keyword>
<dbReference type="Pfam" id="PF14246">
    <property type="entry name" value="TetR_C_7"/>
    <property type="match status" value="1"/>
</dbReference>
<dbReference type="InterPro" id="IPR036271">
    <property type="entry name" value="Tet_transcr_reg_TetR-rel_C_sf"/>
</dbReference>
<dbReference type="PANTHER" id="PTHR30055:SF223">
    <property type="entry name" value="HTH-TYPE TRANSCRIPTIONAL REGULATOR UIDR"/>
    <property type="match status" value="1"/>
</dbReference>
<evidence type="ECO:0000313" key="5">
    <source>
        <dbReference type="Proteomes" id="UP000237682"/>
    </source>
</evidence>
<dbReference type="InterPro" id="IPR050109">
    <property type="entry name" value="HTH-type_TetR-like_transc_reg"/>
</dbReference>
<evidence type="ECO:0000256" key="2">
    <source>
        <dbReference type="PROSITE-ProRule" id="PRU00335"/>
    </source>
</evidence>
<dbReference type="InterPro" id="IPR001647">
    <property type="entry name" value="HTH_TetR"/>
</dbReference>
<evidence type="ECO:0000256" key="1">
    <source>
        <dbReference type="ARBA" id="ARBA00023125"/>
    </source>
</evidence>
<dbReference type="InterPro" id="IPR039536">
    <property type="entry name" value="TetR_C_Proteobacteria"/>
</dbReference>
<dbReference type="GO" id="GO:0000976">
    <property type="term" value="F:transcription cis-regulatory region binding"/>
    <property type="evidence" value="ECO:0007669"/>
    <property type="project" value="TreeGrafter"/>
</dbReference>
<feature type="DNA-binding region" description="H-T-H motif" evidence="2">
    <location>
        <begin position="44"/>
        <end position="63"/>
    </location>
</feature>
<dbReference type="PROSITE" id="PS50977">
    <property type="entry name" value="HTH_TETR_2"/>
    <property type="match status" value="1"/>
</dbReference>
<dbReference type="SUPFAM" id="SSF48498">
    <property type="entry name" value="Tetracyclin repressor-like, C-terminal domain"/>
    <property type="match status" value="1"/>
</dbReference>
<dbReference type="PANTHER" id="PTHR30055">
    <property type="entry name" value="HTH-TYPE TRANSCRIPTIONAL REGULATOR RUTR"/>
    <property type="match status" value="1"/>
</dbReference>
<dbReference type="Proteomes" id="UP000237682">
    <property type="component" value="Unassembled WGS sequence"/>
</dbReference>
<feature type="domain" description="HTH tetR-type" evidence="3">
    <location>
        <begin position="21"/>
        <end position="81"/>
    </location>
</feature>
<evidence type="ECO:0000259" key="3">
    <source>
        <dbReference type="PROSITE" id="PS50977"/>
    </source>
</evidence>
<dbReference type="AlphaFoldDB" id="A0A2S9QI82"/>
<protein>
    <submittedName>
        <fullName evidence="4">TetR family transcriptional regulator</fullName>
    </submittedName>
</protein>
<proteinExistence type="predicted"/>
<keyword evidence="5" id="KW-1185">Reference proteome</keyword>
<name>A0A2S9QI82_9HYPH</name>
<dbReference type="PRINTS" id="PR00455">
    <property type="entry name" value="HTHTETR"/>
</dbReference>
<comment type="caution">
    <text evidence="4">The sequence shown here is derived from an EMBL/GenBank/DDBJ whole genome shotgun (WGS) entry which is preliminary data.</text>
</comment>
<evidence type="ECO:0000313" key="4">
    <source>
        <dbReference type="EMBL" id="PRH89032.1"/>
    </source>
</evidence>
<dbReference type="SUPFAM" id="SSF46689">
    <property type="entry name" value="Homeodomain-like"/>
    <property type="match status" value="1"/>
</dbReference>
<accession>A0A2S9QI82</accession>